<reference evidence="2 3" key="1">
    <citation type="journal article" date="2024" name="J. Plant Pathol.">
        <title>Sequence and assembly of the genome of Seiridium unicorne, isolate CBS 538.82, causal agent of cypress canker disease.</title>
        <authorList>
            <person name="Scali E."/>
            <person name="Rocca G.D."/>
            <person name="Danti R."/>
            <person name="Garbelotto M."/>
            <person name="Barberini S."/>
            <person name="Baroncelli R."/>
            <person name="Emiliani G."/>
        </authorList>
    </citation>
    <scope>NUCLEOTIDE SEQUENCE [LARGE SCALE GENOMIC DNA]</scope>
    <source>
        <strain evidence="2 3">BM-138-508</strain>
    </source>
</reference>
<feature type="region of interest" description="Disordered" evidence="1">
    <location>
        <begin position="1"/>
        <end position="58"/>
    </location>
</feature>
<accession>A0ABR2UIJ3</accession>
<dbReference type="Proteomes" id="UP001408356">
    <property type="component" value="Unassembled WGS sequence"/>
</dbReference>
<protein>
    <submittedName>
        <fullName evidence="2">Uncharacterized protein</fullName>
    </submittedName>
</protein>
<gene>
    <name evidence="2" type="ORF">SUNI508_11168</name>
</gene>
<evidence type="ECO:0000313" key="2">
    <source>
        <dbReference type="EMBL" id="KAK9414458.1"/>
    </source>
</evidence>
<keyword evidence="3" id="KW-1185">Reference proteome</keyword>
<evidence type="ECO:0000256" key="1">
    <source>
        <dbReference type="SAM" id="MobiDB-lite"/>
    </source>
</evidence>
<organism evidence="2 3">
    <name type="scientific">Seiridium unicorne</name>
    <dbReference type="NCBI Taxonomy" id="138068"/>
    <lineage>
        <taxon>Eukaryota</taxon>
        <taxon>Fungi</taxon>
        <taxon>Dikarya</taxon>
        <taxon>Ascomycota</taxon>
        <taxon>Pezizomycotina</taxon>
        <taxon>Sordariomycetes</taxon>
        <taxon>Xylariomycetidae</taxon>
        <taxon>Amphisphaeriales</taxon>
        <taxon>Sporocadaceae</taxon>
        <taxon>Seiridium</taxon>
    </lineage>
</organism>
<dbReference type="EMBL" id="JARVKF010000426">
    <property type="protein sequence ID" value="KAK9414458.1"/>
    <property type="molecule type" value="Genomic_DNA"/>
</dbReference>
<sequence>MLHRSADNKHRGTGRPAKYTAAYREDGDDANQDPSSSEEVCKLADQGQQRRTGKKVGTDELGVEVTSIKLMHNGRQCRRSDCRFNGNSIDSRHSAGDMAQNR</sequence>
<evidence type="ECO:0000313" key="3">
    <source>
        <dbReference type="Proteomes" id="UP001408356"/>
    </source>
</evidence>
<feature type="compositionally biased region" description="Basic and acidic residues" evidence="1">
    <location>
        <begin position="1"/>
        <end position="10"/>
    </location>
</feature>
<proteinExistence type="predicted"/>
<name>A0ABR2UIJ3_9PEZI</name>
<comment type="caution">
    <text evidence="2">The sequence shown here is derived from an EMBL/GenBank/DDBJ whole genome shotgun (WGS) entry which is preliminary data.</text>
</comment>